<dbReference type="SUPFAM" id="SSF52540">
    <property type="entry name" value="P-loop containing nucleoside triphosphate hydrolases"/>
    <property type="match status" value="1"/>
</dbReference>
<dbReference type="AlphaFoldDB" id="K4CFH6"/>
<evidence type="ECO:0000313" key="12">
    <source>
        <dbReference type="Proteomes" id="UP000004994"/>
    </source>
</evidence>
<dbReference type="Gene3D" id="3.80.10.10">
    <property type="entry name" value="Ribonuclease Inhibitor"/>
    <property type="match status" value="3"/>
</dbReference>
<dbReference type="InterPro" id="IPR058192">
    <property type="entry name" value="WHD_ROQ1-like"/>
</dbReference>
<dbReference type="SMART" id="SM00255">
    <property type="entry name" value="TIR"/>
    <property type="match status" value="1"/>
</dbReference>
<dbReference type="SUPFAM" id="SSF52058">
    <property type="entry name" value="L domain-like"/>
    <property type="match status" value="2"/>
</dbReference>
<dbReference type="EC" id="3.2.2.6" evidence="2"/>
<dbReference type="Proteomes" id="UP000004994">
    <property type="component" value="Chromosome 7"/>
</dbReference>
<dbReference type="Gene3D" id="1.10.8.430">
    <property type="entry name" value="Helical domain of apoptotic protease-activating factors"/>
    <property type="match status" value="1"/>
</dbReference>
<dbReference type="GO" id="GO:0016020">
    <property type="term" value="C:membrane"/>
    <property type="evidence" value="ECO:0007669"/>
    <property type="project" value="UniProtKB-SubCell"/>
</dbReference>
<dbReference type="Gene3D" id="3.40.50.300">
    <property type="entry name" value="P-loop containing nucleotide triphosphate hydrolases"/>
    <property type="match status" value="1"/>
</dbReference>
<keyword evidence="12" id="KW-1185">Reference proteome</keyword>
<dbReference type="GO" id="GO:0005524">
    <property type="term" value="F:ATP binding"/>
    <property type="evidence" value="ECO:0007669"/>
    <property type="project" value="UniProtKB-KW"/>
</dbReference>
<dbReference type="GO" id="GO:0061809">
    <property type="term" value="F:NAD+ nucleosidase activity, cyclic ADP-ribose generating"/>
    <property type="evidence" value="ECO:0007669"/>
    <property type="project" value="UniProtKB-EC"/>
</dbReference>
<evidence type="ECO:0000256" key="5">
    <source>
        <dbReference type="ARBA" id="ARBA00022821"/>
    </source>
</evidence>
<dbReference type="InterPro" id="IPR027417">
    <property type="entry name" value="P-loop_NTPase"/>
</dbReference>
<dbReference type="GO" id="GO:0043531">
    <property type="term" value="F:ADP binding"/>
    <property type="evidence" value="ECO:0007669"/>
    <property type="project" value="InterPro"/>
</dbReference>
<dbReference type="EnsemblPlants" id="Solyc07g052770.2.1">
    <property type="protein sequence ID" value="Solyc07g052770.2.1"/>
    <property type="gene ID" value="Solyc07g052770.2"/>
</dbReference>
<dbReference type="Pfam" id="PF23282">
    <property type="entry name" value="WHD_ROQ1"/>
    <property type="match status" value="1"/>
</dbReference>
<keyword evidence="4" id="KW-0677">Repeat</keyword>
<dbReference type="InterPro" id="IPR044974">
    <property type="entry name" value="Disease_R_plants"/>
</dbReference>
<accession>K4CFH6</accession>
<evidence type="ECO:0000313" key="11">
    <source>
        <dbReference type="EnsemblPlants" id="Solyc07g052770.2.1"/>
    </source>
</evidence>
<organism evidence="11">
    <name type="scientific">Solanum lycopersicum</name>
    <name type="common">Tomato</name>
    <name type="synonym">Lycopersicon esculentum</name>
    <dbReference type="NCBI Taxonomy" id="4081"/>
    <lineage>
        <taxon>Eukaryota</taxon>
        <taxon>Viridiplantae</taxon>
        <taxon>Streptophyta</taxon>
        <taxon>Embryophyta</taxon>
        <taxon>Tracheophyta</taxon>
        <taxon>Spermatophyta</taxon>
        <taxon>Magnoliopsida</taxon>
        <taxon>eudicotyledons</taxon>
        <taxon>Gunneridae</taxon>
        <taxon>Pentapetalae</taxon>
        <taxon>asterids</taxon>
        <taxon>lamiids</taxon>
        <taxon>Solanales</taxon>
        <taxon>Solanaceae</taxon>
        <taxon>Solanoideae</taxon>
        <taxon>Solaneae</taxon>
        <taxon>Solanum</taxon>
        <taxon>Solanum subgen. Lycopersicon</taxon>
    </lineage>
</organism>
<sequence>MSHASSSKVCKYDIFLSFGGEDTRRTFVSHLYNALEQRGIHAFKDDERLEAGQSIFAELLKAIEDARFAVVIFSKSYASSRWCLEELVHIIKCKNELEQAVIPVFYDVSPADVRHQNSPSVDSFFQHEVKYKDDMEKVQRWRGAFAEAGNISDEAECVKKLVDDIFPKSLQIISPFRESLVGMRSQLEKVIELLSMESNEARSIGISGMGGIGKSRLAHVLYERYRHLFEADCFLGDVGELHLKNGLAWLAQVVIHKLLGEKMSVTSEHEGMIILKNRLRWKKVLFILDDVNHREQLEFLVGGTEWFGMGSRIILTSRDKHLLISHVGDNVYEVQLLSEDEALELFSTHAFREKSPKEDFMKLSREVVEHACGLPLALKVLGSSFYRRDKKHWRHIIDRLKRIPHKDILGKLRLSFDGLEKDEKELFLDITFLNFAFLDMEYLARPDFDLYVELLRRDPNRGFLIDYLIEKSLLSIDLNNGIVMHNMIREMGENVIREEYANSRIWLPEEICDLFDGKLITEKVESLLIPEYYYFEENLVDYSNTFKRMQSLQILIILTYSLHCPITYLPSSLRFIDWIAYPSISLPESFEQSQLVMLRLPESCLVELLPISKKLSNLKHLDLSNCYELTKSPNFCDMPVLETLNLQGCENLEEVHPSLGHCRMLTYLILSYCDKLKKLPKFVCMNSLKHLDLSNCTRSSWIRSLSPSLSGLRELKLDDCEILESIPDTIRNLSDLSISGCNKLTTLPDSLFESQQLEYLYIHRCSGLVKLPSSLGVQKNLGSLEMDRCENLQKFPSSIWMESLQRLKIFNLPKLDTFPEIKGDMHCLEALTLTSTGIREVPSSIGNLSGLTSLNLSGCEDLVSLPDNLCNLMNLRKLNLRGCKSLEKLPENIGDLHQVSVLSLPKLHLITPYRLGGLPEELRGLHFLNGLDVSGSNISCLPKSFKGLFPLRKLNEQFCENLNELPSGELPQI</sequence>
<dbReference type="PROSITE" id="PS50104">
    <property type="entry name" value="TIR"/>
    <property type="match status" value="1"/>
</dbReference>
<dbReference type="Gramene" id="Solyc07g052770.2.1">
    <property type="protein sequence ID" value="Solyc07g052770.2.1"/>
    <property type="gene ID" value="Solyc07g052770.2"/>
</dbReference>
<dbReference type="GO" id="GO:0007165">
    <property type="term" value="P:signal transduction"/>
    <property type="evidence" value="ECO:0007669"/>
    <property type="project" value="InterPro"/>
</dbReference>
<dbReference type="InterPro" id="IPR000157">
    <property type="entry name" value="TIR_dom"/>
</dbReference>
<name>K4CFH6_SOLLC</name>
<evidence type="ECO:0000259" key="10">
    <source>
        <dbReference type="PROSITE" id="PS50104"/>
    </source>
</evidence>
<evidence type="ECO:0000256" key="8">
    <source>
        <dbReference type="ARBA" id="ARBA00023136"/>
    </source>
</evidence>
<protein>
    <recommendedName>
        <fullName evidence="2">ADP-ribosyl cyclase/cyclic ADP-ribose hydrolase</fullName>
        <ecNumber evidence="2">3.2.2.6</ecNumber>
    </recommendedName>
</protein>
<dbReference type="FunFam" id="1.10.8.430:FF:000002">
    <property type="entry name" value="Disease resistance protein (TIR-NBS-LRR class)"/>
    <property type="match status" value="1"/>
</dbReference>
<dbReference type="OMA" id="HERTECG"/>
<dbReference type="GO" id="GO:0006952">
    <property type="term" value="P:defense response"/>
    <property type="evidence" value="ECO:0007669"/>
    <property type="project" value="InterPro"/>
</dbReference>
<dbReference type="PANTHER" id="PTHR11017:SF392">
    <property type="entry name" value="ADP-RIBOSYL CYCLASE_CYCLIC ADP-RIBOSE HYDROLASE"/>
    <property type="match status" value="1"/>
</dbReference>
<dbReference type="Gene3D" id="3.40.50.10140">
    <property type="entry name" value="Toll/interleukin-1 receptor homology (TIR) domain"/>
    <property type="match status" value="1"/>
</dbReference>
<comment type="catalytic activity">
    <reaction evidence="9">
        <text>NAD(+) + H2O = ADP-D-ribose + nicotinamide + H(+)</text>
        <dbReference type="Rhea" id="RHEA:16301"/>
        <dbReference type="ChEBI" id="CHEBI:15377"/>
        <dbReference type="ChEBI" id="CHEBI:15378"/>
        <dbReference type="ChEBI" id="CHEBI:17154"/>
        <dbReference type="ChEBI" id="CHEBI:57540"/>
        <dbReference type="ChEBI" id="CHEBI:57967"/>
        <dbReference type="EC" id="3.2.2.6"/>
    </reaction>
    <physiologicalReaction direction="left-to-right" evidence="9">
        <dbReference type="Rhea" id="RHEA:16302"/>
    </physiologicalReaction>
</comment>
<evidence type="ECO:0000256" key="3">
    <source>
        <dbReference type="ARBA" id="ARBA00022614"/>
    </source>
</evidence>
<keyword evidence="7" id="KW-0175">Coiled coil</keyword>
<evidence type="ECO:0000256" key="2">
    <source>
        <dbReference type="ARBA" id="ARBA00011982"/>
    </source>
</evidence>
<proteinExistence type="predicted"/>
<evidence type="ECO:0000256" key="4">
    <source>
        <dbReference type="ARBA" id="ARBA00022737"/>
    </source>
</evidence>
<dbReference type="SUPFAM" id="SSF52200">
    <property type="entry name" value="Toll/Interleukin receptor TIR domain"/>
    <property type="match status" value="1"/>
</dbReference>
<comment type="subcellular location">
    <subcellularLocation>
        <location evidence="1">Membrane</location>
        <topology evidence="1">Peripheral membrane protein</topology>
    </subcellularLocation>
</comment>
<dbReference type="InterPro" id="IPR035897">
    <property type="entry name" value="Toll_tir_struct_dom_sf"/>
</dbReference>
<dbReference type="InterPro" id="IPR002182">
    <property type="entry name" value="NB-ARC"/>
</dbReference>
<dbReference type="eggNOG" id="KOG1602">
    <property type="taxonomic scope" value="Eukaryota"/>
</dbReference>
<dbReference type="InterPro" id="IPR042197">
    <property type="entry name" value="Apaf_helical"/>
</dbReference>
<dbReference type="PhylomeDB" id="K4CFH6"/>
<reference evidence="11" key="1">
    <citation type="journal article" date="2012" name="Nature">
        <title>The tomato genome sequence provides insights into fleshy fruit evolution.</title>
        <authorList>
            <consortium name="Tomato Genome Consortium"/>
        </authorList>
    </citation>
    <scope>NUCLEOTIDE SEQUENCE [LARGE SCALE GENOMIC DNA]</scope>
    <source>
        <strain evidence="11">cv. Heinz 1706</strain>
    </source>
</reference>
<dbReference type="HOGENOM" id="CLU_001561_0_0_1"/>
<evidence type="ECO:0000256" key="9">
    <source>
        <dbReference type="ARBA" id="ARBA00047304"/>
    </source>
</evidence>
<dbReference type="InterPro" id="IPR032675">
    <property type="entry name" value="LRR_dom_sf"/>
</dbReference>
<keyword evidence="3" id="KW-0433">Leucine-rich repeat</keyword>
<dbReference type="Pfam" id="PF01582">
    <property type="entry name" value="TIR"/>
    <property type="match status" value="1"/>
</dbReference>
<dbReference type="Pfam" id="PF23286">
    <property type="entry name" value="LRR_13"/>
    <property type="match status" value="1"/>
</dbReference>
<dbReference type="FunFam" id="3.40.50.10140:FF:000007">
    <property type="entry name" value="Disease resistance protein (TIR-NBS-LRR class)"/>
    <property type="match status" value="1"/>
</dbReference>
<dbReference type="InterPro" id="IPR058546">
    <property type="entry name" value="RPS4B/Roq1-like_LRR"/>
</dbReference>
<keyword evidence="5" id="KW-0611">Plant defense</keyword>
<dbReference type="PRINTS" id="PR00364">
    <property type="entry name" value="DISEASERSIST"/>
</dbReference>
<reference evidence="11" key="2">
    <citation type="submission" date="2015-06" db="UniProtKB">
        <authorList>
            <consortium name="EnsemblPlants"/>
        </authorList>
    </citation>
    <scope>IDENTIFICATION</scope>
    <source>
        <strain evidence="11">cv. Heinz 1706</strain>
    </source>
</reference>
<evidence type="ECO:0000256" key="6">
    <source>
        <dbReference type="ARBA" id="ARBA00023027"/>
    </source>
</evidence>
<keyword evidence="6" id="KW-0520">NAD</keyword>
<dbReference type="InParanoid" id="K4CFH6"/>
<dbReference type="Pfam" id="PF00931">
    <property type="entry name" value="NB-ARC"/>
    <property type="match status" value="1"/>
</dbReference>
<dbReference type="PaxDb" id="4081-Solyc07g052770.2.1"/>
<dbReference type="PANTHER" id="PTHR11017">
    <property type="entry name" value="LEUCINE-RICH REPEAT-CONTAINING PROTEIN"/>
    <property type="match status" value="1"/>
</dbReference>
<evidence type="ECO:0000256" key="1">
    <source>
        <dbReference type="ARBA" id="ARBA00004170"/>
    </source>
</evidence>
<evidence type="ECO:0000256" key="7">
    <source>
        <dbReference type="ARBA" id="ARBA00023054"/>
    </source>
</evidence>
<keyword evidence="8" id="KW-0472">Membrane</keyword>
<feature type="domain" description="TIR" evidence="10">
    <location>
        <begin position="10"/>
        <end position="169"/>
    </location>
</feature>